<evidence type="ECO:0000313" key="2">
    <source>
        <dbReference type="EMBL" id="GGX69582.1"/>
    </source>
</evidence>
<reference evidence="2 3" key="1">
    <citation type="journal article" date="2014" name="Int. J. Syst. Evol. Microbiol.">
        <title>Complete genome sequence of Corynebacterium casei LMG S-19264T (=DSM 44701T), isolated from a smear-ripened cheese.</title>
        <authorList>
            <consortium name="US DOE Joint Genome Institute (JGI-PGF)"/>
            <person name="Walter F."/>
            <person name="Albersmeier A."/>
            <person name="Kalinowski J."/>
            <person name="Ruckert C."/>
        </authorList>
    </citation>
    <scope>NUCLEOTIDE SEQUENCE [LARGE SCALE GENOMIC DNA]</scope>
    <source>
        <strain evidence="2 3">KCTC 23968</strain>
    </source>
</reference>
<protein>
    <recommendedName>
        <fullName evidence="1">DUF5710 domain-containing protein</fullName>
    </recommendedName>
</protein>
<keyword evidence="3" id="KW-1185">Reference proteome</keyword>
<organism evidence="2 3">
    <name type="scientific">Litorimonas cladophorae</name>
    <dbReference type="NCBI Taxonomy" id="1220491"/>
    <lineage>
        <taxon>Bacteria</taxon>
        <taxon>Pseudomonadati</taxon>
        <taxon>Pseudomonadota</taxon>
        <taxon>Alphaproteobacteria</taxon>
        <taxon>Maricaulales</taxon>
        <taxon>Robiginitomaculaceae</taxon>
    </lineage>
</organism>
<dbReference type="AlphaFoldDB" id="A0A918KPA8"/>
<dbReference type="Pfam" id="PF18974">
    <property type="entry name" value="DUF5710"/>
    <property type="match status" value="1"/>
</dbReference>
<evidence type="ECO:0000313" key="3">
    <source>
        <dbReference type="Proteomes" id="UP000600865"/>
    </source>
</evidence>
<dbReference type="InterPro" id="IPR043764">
    <property type="entry name" value="DUF5710"/>
</dbReference>
<accession>A0A918KPA8</accession>
<name>A0A918KPA8_9PROT</name>
<comment type="caution">
    <text evidence="2">The sequence shown here is derived from an EMBL/GenBank/DDBJ whole genome shotgun (WGS) entry which is preliminary data.</text>
</comment>
<feature type="domain" description="DUF5710" evidence="1">
    <location>
        <begin position="17"/>
        <end position="58"/>
    </location>
</feature>
<gene>
    <name evidence="2" type="ORF">GCM10011309_19510</name>
</gene>
<evidence type="ECO:0000259" key="1">
    <source>
        <dbReference type="Pfam" id="PF18974"/>
    </source>
</evidence>
<proteinExistence type="predicted"/>
<dbReference type="RefSeq" id="WP_189584987.1">
    <property type="nucleotide sequence ID" value="NZ_BMYV01000002.1"/>
</dbReference>
<dbReference type="Proteomes" id="UP000600865">
    <property type="component" value="Unassembled WGS sequence"/>
</dbReference>
<sequence length="90" mass="10109">METRTQTKPVKKQTATKHYLNVAYKDRDLAKRLGAKWDPSVRRWYCLAGSPLSKIFSWRKAANTVNAEVAAASQATVAMNENFDMFQAAG</sequence>
<dbReference type="EMBL" id="BMYV01000002">
    <property type="protein sequence ID" value="GGX69582.1"/>
    <property type="molecule type" value="Genomic_DNA"/>
</dbReference>